<evidence type="ECO:0000313" key="2">
    <source>
        <dbReference type="EMBL" id="KAG5490776.1"/>
    </source>
</evidence>
<sequence>MLRASTFLLRRDVVSMSYRTVRVNVLATGTALPSSFYAPLVSCVRQSSTGWRLSRWDSSRNALSWRQKPVSSPGALAKGKKKLGRRAIPQLQVQPKATKVKTRRAACGKGQQKRLSAHQRQAKKYNKRVEAIARLWKEQRQQQQQQQGVGKRPKNILAPRAK</sequence>
<dbReference type="OrthoDB" id="267830at2759"/>
<evidence type="ECO:0000256" key="1">
    <source>
        <dbReference type="SAM" id="MobiDB-lite"/>
    </source>
</evidence>
<name>A0A836KXH4_9TRYP</name>
<dbReference type="Proteomes" id="UP000674318">
    <property type="component" value="Unassembled WGS sequence"/>
</dbReference>
<organism evidence="2 3">
    <name type="scientific">Porcisia hertigi</name>
    <dbReference type="NCBI Taxonomy" id="2761500"/>
    <lineage>
        <taxon>Eukaryota</taxon>
        <taxon>Discoba</taxon>
        <taxon>Euglenozoa</taxon>
        <taxon>Kinetoplastea</taxon>
        <taxon>Metakinetoplastina</taxon>
        <taxon>Trypanosomatida</taxon>
        <taxon>Trypanosomatidae</taxon>
        <taxon>Leishmaniinae</taxon>
        <taxon>Porcisia</taxon>
    </lineage>
</organism>
<accession>A0A836KXH4</accession>
<keyword evidence="3" id="KW-1185">Reference proteome</keyword>
<dbReference type="EMBL" id="JAFJZO010000036">
    <property type="protein sequence ID" value="KAG5490776.1"/>
    <property type="molecule type" value="Genomic_DNA"/>
</dbReference>
<evidence type="ECO:0000313" key="3">
    <source>
        <dbReference type="Proteomes" id="UP000674318"/>
    </source>
</evidence>
<feature type="compositionally biased region" description="Basic residues" evidence="1">
    <location>
        <begin position="98"/>
        <end position="124"/>
    </location>
</feature>
<proteinExistence type="predicted"/>
<feature type="region of interest" description="Disordered" evidence="1">
    <location>
        <begin position="136"/>
        <end position="162"/>
    </location>
</feature>
<reference evidence="2 3" key="1">
    <citation type="submission" date="2021-02" db="EMBL/GenBank/DDBJ databases">
        <title>Porcisia hertigi Genome sequencing and assembly.</title>
        <authorList>
            <person name="Almutairi H."/>
            <person name="Gatherer D."/>
        </authorList>
    </citation>
    <scope>NUCLEOTIDE SEQUENCE [LARGE SCALE GENOMIC DNA]</scope>
    <source>
        <strain evidence="2 3">C119</strain>
    </source>
</reference>
<protein>
    <submittedName>
        <fullName evidence="2">Uncharacterized protein</fullName>
    </submittedName>
</protein>
<dbReference type="KEGG" id="phet:94287024"/>
<comment type="caution">
    <text evidence="2">The sequence shown here is derived from an EMBL/GenBank/DDBJ whole genome shotgun (WGS) entry which is preliminary data.</text>
</comment>
<gene>
    <name evidence="2" type="ORF">JKF63_00898</name>
</gene>
<feature type="region of interest" description="Disordered" evidence="1">
    <location>
        <begin position="95"/>
        <end position="124"/>
    </location>
</feature>
<dbReference type="GeneID" id="94287024"/>
<feature type="region of interest" description="Disordered" evidence="1">
    <location>
        <begin position="64"/>
        <end position="83"/>
    </location>
</feature>
<dbReference type="AlphaFoldDB" id="A0A836KXH4"/>
<dbReference type="RefSeq" id="XP_067753104.1">
    <property type="nucleotide sequence ID" value="XM_067896947.1"/>
</dbReference>